<dbReference type="Pfam" id="PF12732">
    <property type="entry name" value="YtxH"/>
    <property type="match status" value="1"/>
</dbReference>
<dbReference type="InterPro" id="IPR052928">
    <property type="entry name" value="Desiccation-related_membrane"/>
</dbReference>
<keyword evidence="3" id="KW-1185">Reference proteome</keyword>
<organism evidence="2 3">
    <name type="scientific">Bacillus aerolatus</name>
    <dbReference type="NCBI Taxonomy" id="2653354"/>
    <lineage>
        <taxon>Bacteria</taxon>
        <taxon>Bacillati</taxon>
        <taxon>Bacillota</taxon>
        <taxon>Bacilli</taxon>
        <taxon>Bacillales</taxon>
        <taxon>Bacillaceae</taxon>
        <taxon>Bacillus</taxon>
    </lineage>
</organism>
<evidence type="ECO:0000313" key="2">
    <source>
        <dbReference type="EMBL" id="KAB7704949.1"/>
    </source>
</evidence>
<proteinExistence type="predicted"/>
<dbReference type="Proteomes" id="UP000429595">
    <property type="component" value="Unassembled WGS sequence"/>
</dbReference>
<name>A0A6I1FS79_9BACI</name>
<dbReference type="AlphaFoldDB" id="A0A6I1FS79"/>
<reference evidence="2 3" key="1">
    <citation type="submission" date="2019-10" db="EMBL/GenBank/DDBJ databases">
        <title>Bacillus aerolatum sp. nov., isolated from bioaerosol of sport playgrounds.</title>
        <authorList>
            <person name="Chen P."/>
            <person name="Zhang G."/>
        </authorList>
    </citation>
    <scope>NUCLEOTIDE SEQUENCE [LARGE SCALE GENOMIC DNA]</scope>
    <source>
        <strain evidence="2 3">CX253</strain>
    </source>
</reference>
<dbReference type="PANTHER" id="PTHR35792:SF3">
    <property type="entry name" value="IG HYPOTHETICAL 17707"/>
    <property type="match status" value="1"/>
</dbReference>
<dbReference type="PANTHER" id="PTHR35792">
    <property type="entry name" value="GENERAL STRESS PROTEIN"/>
    <property type="match status" value="1"/>
</dbReference>
<accession>A0A6I1FS79</accession>
<evidence type="ECO:0008006" key="4">
    <source>
        <dbReference type="Google" id="ProtNLM"/>
    </source>
</evidence>
<protein>
    <recommendedName>
        <fullName evidence="4">YtxH domain-containing protein</fullName>
    </recommendedName>
</protein>
<keyword evidence="1" id="KW-0175">Coiled coil</keyword>
<gene>
    <name evidence="2" type="ORF">F9802_15410</name>
</gene>
<comment type="caution">
    <text evidence="2">The sequence shown here is derived from an EMBL/GenBank/DDBJ whole genome shotgun (WGS) entry which is preliminary data.</text>
</comment>
<sequence length="132" mass="14284">MNIEVNKMDKKALLIGMLAGTAAGAATALFNTPVSGREAREKVKLAQASVKSNARVIKTDVEQLKQAVTHLKDVSKDTIGEVTDGLKASAGMWKESTEPNIERLQQEIAEIQETAEDLQKALPTKEKNGEPK</sequence>
<dbReference type="EMBL" id="WEIO01000010">
    <property type="protein sequence ID" value="KAB7704949.1"/>
    <property type="molecule type" value="Genomic_DNA"/>
</dbReference>
<evidence type="ECO:0000313" key="3">
    <source>
        <dbReference type="Proteomes" id="UP000429595"/>
    </source>
</evidence>
<feature type="coiled-coil region" evidence="1">
    <location>
        <begin position="94"/>
        <end position="128"/>
    </location>
</feature>
<evidence type="ECO:0000256" key="1">
    <source>
        <dbReference type="SAM" id="Coils"/>
    </source>
</evidence>
<dbReference type="InterPro" id="IPR024623">
    <property type="entry name" value="YtxH"/>
</dbReference>